<gene>
    <name evidence="2" type="ORF">PL9631_1060214</name>
</gene>
<comment type="similarity">
    <text evidence="1">Belongs to the phD/YefM antitoxin family.</text>
</comment>
<name>A0A7Z9BKE2_9CYAN</name>
<dbReference type="EMBL" id="CZCS02000009">
    <property type="protein sequence ID" value="VXD12825.1"/>
    <property type="molecule type" value="Genomic_DNA"/>
</dbReference>
<dbReference type="OrthoDB" id="9800503at2"/>
<dbReference type="AlphaFoldDB" id="A0A7Z9BKE2"/>
<proteinExistence type="inferred from homology"/>
<evidence type="ECO:0000313" key="2">
    <source>
        <dbReference type="EMBL" id="VXD12825.1"/>
    </source>
</evidence>
<evidence type="ECO:0000313" key="3">
    <source>
        <dbReference type="Proteomes" id="UP000182190"/>
    </source>
</evidence>
<dbReference type="Proteomes" id="UP000182190">
    <property type="component" value="Unassembled WGS sequence"/>
</dbReference>
<organism evidence="2 3">
    <name type="scientific">Planktothrix paucivesiculata PCC 9631</name>
    <dbReference type="NCBI Taxonomy" id="671071"/>
    <lineage>
        <taxon>Bacteria</taxon>
        <taxon>Bacillati</taxon>
        <taxon>Cyanobacteriota</taxon>
        <taxon>Cyanophyceae</taxon>
        <taxon>Oscillatoriophycideae</taxon>
        <taxon>Oscillatoriales</taxon>
        <taxon>Microcoleaceae</taxon>
        <taxon>Planktothrix</taxon>
    </lineage>
</organism>
<dbReference type="RefSeq" id="WP_083623982.1">
    <property type="nucleotide sequence ID" value="NZ_LR735026.1"/>
</dbReference>
<sequence>MKYLNIQEIDLSLNAIVDEVTTNQSEVVITRDGLPIVRIVPCQTTPITKHYPLRGKAITIASDFDEPMPKLWEALGE</sequence>
<evidence type="ECO:0000256" key="1">
    <source>
        <dbReference type="ARBA" id="ARBA00009981"/>
    </source>
</evidence>
<comment type="caution">
    <text evidence="2">The sequence shown here is derived from an EMBL/GenBank/DDBJ whole genome shotgun (WGS) entry which is preliminary data.</text>
</comment>
<dbReference type="SUPFAM" id="SSF143120">
    <property type="entry name" value="YefM-like"/>
    <property type="match status" value="1"/>
</dbReference>
<dbReference type="InterPro" id="IPR036165">
    <property type="entry name" value="YefM-like_sf"/>
</dbReference>
<keyword evidence="3" id="KW-1185">Reference proteome</keyword>
<reference evidence="2" key="1">
    <citation type="submission" date="2019-10" db="EMBL/GenBank/DDBJ databases">
        <authorList>
            <consortium name="Genoscope - CEA"/>
            <person name="William W."/>
        </authorList>
    </citation>
    <scope>NUCLEOTIDE SEQUENCE [LARGE SCALE GENOMIC DNA]</scope>
    <source>
        <strain evidence="2">BBR_PRJEB10994</strain>
    </source>
</reference>
<dbReference type="Gene3D" id="3.40.1620.10">
    <property type="entry name" value="YefM-like domain"/>
    <property type="match status" value="1"/>
</dbReference>
<protein>
    <submittedName>
        <fullName evidence="2">Prevent-host-death family protein</fullName>
    </submittedName>
</protein>
<accession>A0A7Z9BKE2</accession>